<accession>A0A8T1XRR1</accession>
<comment type="caution">
    <text evidence="2">The sequence shown here is derived from an EMBL/GenBank/DDBJ whole genome shotgun (WGS) entry which is preliminary data.</text>
</comment>
<reference evidence="2 3" key="1">
    <citation type="submission" date="2020-12" db="EMBL/GenBank/DDBJ databases">
        <title>Concerted genomic and epigenomic changes stabilize Arabidopsis allopolyploids.</title>
        <authorList>
            <person name="Chen Z."/>
        </authorList>
    </citation>
    <scope>NUCLEOTIDE SEQUENCE [LARGE SCALE GENOMIC DNA]</scope>
    <source>
        <strain evidence="2">As9502</strain>
        <tissue evidence="2">Leaf</tissue>
    </source>
</reference>
<proteinExistence type="predicted"/>
<organism evidence="2 3">
    <name type="scientific">Arabidopsis suecica</name>
    <name type="common">Swedish thale-cress</name>
    <name type="synonym">Cardaminopsis suecica</name>
    <dbReference type="NCBI Taxonomy" id="45249"/>
    <lineage>
        <taxon>Eukaryota</taxon>
        <taxon>Viridiplantae</taxon>
        <taxon>Streptophyta</taxon>
        <taxon>Embryophyta</taxon>
        <taxon>Tracheophyta</taxon>
        <taxon>Spermatophyta</taxon>
        <taxon>Magnoliopsida</taxon>
        <taxon>eudicotyledons</taxon>
        <taxon>Gunneridae</taxon>
        <taxon>Pentapetalae</taxon>
        <taxon>rosids</taxon>
        <taxon>malvids</taxon>
        <taxon>Brassicales</taxon>
        <taxon>Brassicaceae</taxon>
        <taxon>Camelineae</taxon>
        <taxon>Arabidopsis</taxon>
    </lineage>
</organism>
<name>A0A8T1XRR1_ARASU</name>
<sequence length="36" mass="3547">MKRDLGSLSSPGVWSGLVAAPSGSPVFPCSLSGDPS</sequence>
<protein>
    <submittedName>
        <fullName evidence="2">Uncharacterized protein</fullName>
    </submittedName>
</protein>
<keyword evidence="3" id="KW-1185">Reference proteome</keyword>
<gene>
    <name evidence="2" type="ORF">ISN44_As13g006900</name>
</gene>
<evidence type="ECO:0000256" key="1">
    <source>
        <dbReference type="SAM" id="MobiDB-lite"/>
    </source>
</evidence>
<dbReference type="Proteomes" id="UP000694251">
    <property type="component" value="Chromosome 13"/>
</dbReference>
<dbReference type="AlphaFoldDB" id="A0A8T1XRR1"/>
<evidence type="ECO:0000313" key="3">
    <source>
        <dbReference type="Proteomes" id="UP000694251"/>
    </source>
</evidence>
<dbReference type="EMBL" id="JAEFBJ010000013">
    <property type="protein sequence ID" value="KAG7536768.1"/>
    <property type="molecule type" value="Genomic_DNA"/>
</dbReference>
<feature type="region of interest" description="Disordered" evidence="1">
    <location>
        <begin position="1"/>
        <end position="36"/>
    </location>
</feature>
<evidence type="ECO:0000313" key="2">
    <source>
        <dbReference type="EMBL" id="KAG7536768.1"/>
    </source>
</evidence>